<evidence type="ECO:0000313" key="2">
    <source>
        <dbReference type="EMBL" id="ABC24275.1"/>
    </source>
</evidence>
<dbReference type="KEGG" id="rru:Rru_A3481"/>
<keyword evidence="1" id="KW-0812">Transmembrane</keyword>
<feature type="transmembrane region" description="Helical" evidence="1">
    <location>
        <begin position="111"/>
        <end position="131"/>
    </location>
</feature>
<dbReference type="STRING" id="269796.Rru_A3481"/>
<dbReference type="HOGENOM" id="CLU_119543_0_0_5"/>
<dbReference type="eggNOG" id="ENOG5032RJU">
    <property type="taxonomic scope" value="Bacteria"/>
</dbReference>
<feature type="transmembrane region" description="Helical" evidence="1">
    <location>
        <begin position="138"/>
        <end position="158"/>
    </location>
</feature>
<organism evidence="2 3">
    <name type="scientific">Rhodospirillum rubrum (strain ATCC 11170 / ATH 1.1.1 / DSM 467 / LMG 4362 / NCIMB 8255 / S1)</name>
    <dbReference type="NCBI Taxonomy" id="269796"/>
    <lineage>
        <taxon>Bacteria</taxon>
        <taxon>Pseudomonadati</taxon>
        <taxon>Pseudomonadota</taxon>
        <taxon>Alphaproteobacteria</taxon>
        <taxon>Rhodospirillales</taxon>
        <taxon>Rhodospirillaceae</taxon>
        <taxon>Rhodospirillum</taxon>
    </lineage>
</organism>
<keyword evidence="1" id="KW-1133">Transmembrane helix</keyword>
<dbReference type="Proteomes" id="UP000001929">
    <property type="component" value="Chromosome"/>
</dbReference>
<evidence type="ECO:0008006" key="4">
    <source>
        <dbReference type="Google" id="ProtNLM"/>
    </source>
</evidence>
<gene>
    <name evidence="2" type="ordered locus">Rru_A3481</name>
</gene>
<proteinExistence type="predicted"/>
<keyword evidence="1" id="KW-0472">Membrane</keyword>
<feature type="transmembrane region" description="Helical" evidence="1">
    <location>
        <begin position="68"/>
        <end position="91"/>
    </location>
</feature>
<feature type="transmembrane region" description="Helical" evidence="1">
    <location>
        <begin position="38"/>
        <end position="56"/>
    </location>
</feature>
<feature type="transmembrane region" description="Helical" evidence="1">
    <location>
        <begin position="170"/>
        <end position="194"/>
    </location>
</feature>
<dbReference type="RefSeq" id="WP_011391228.1">
    <property type="nucleotide sequence ID" value="NC_007643.1"/>
</dbReference>
<reference evidence="2 3" key="1">
    <citation type="journal article" date="2011" name="Stand. Genomic Sci.">
        <title>Complete genome sequence of Rhodospirillum rubrum type strain (S1).</title>
        <authorList>
            <person name="Munk A.C."/>
            <person name="Copeland A."/>
            <person name="Lucas S."/>
            <person name="Lapidus A."/>
            <person name="Del Rio T.G."/>
            <person name="Barry K."/>
            <person name="Detter J.C."/>
            <person name="Hammon N."/>
            <person name="Israni S."/>
            <person name="Pitluck S."/>
            <person name="Brettin T."/>
            <person name="Bruce D."/>
            <person name="Han C."/>
            <person name="Tapia R."/>
            <person name="Gilna P."/>
            <person name="Schmutz J."/>
            <person name="Larimer F."/>
            <person name="Land M."/>
            <person name="Kyrpides N.C."/>
            <person name="Mavromatis K."/>
            <person name="Richardson P."/>
            <person name="Rohde M."/>
            <person name="Goker M."/>
            <person name="Klenk H.P."/>
            <person name="Zhang Y."/>
            <person name="Roberts G.P."/>
            <person name="Reslewic S."/>
            <person name="Schwartz D.C."/>
        </authorList>
    </citation>
    <scope>NUCLEOTIDE SEQUENCE [LARGE SCALE GENOMIC DNA]</scope>
    <source>
        <strain evidence="3">ATCC 11170 / ATH 1.1.1 / DSM 467 / LMG 4362 / NCIMB 8255 / S1</strain>
    </source>
</reference>
<evidence type="ECO:0000256" key="1">
    <source>
        <dbReference type="SAM" id="Phobius"/>
    </source>
</evidence>
<dbReference type="EMBL" id="CP000230">
    <property type="protein sequence ID" value="ABC24275.1"/>
    <property type="molecule type" value="Genomic_DNA"/>
</dbReference>
<dbReference type="EnsemblBacteria" id="ABC24275">
    <property type="protein sequence ID" value="ABC24275"/>
    <property type="gene ID" value="Rru_A3481"/>
</dbReference>
<name>Q2RNM0_RHORT</name>
<dbReference type="AlphaFoldDB" id="Q2RNM0"/>
<dbReference type="PATRIC" id="fig|269796.9.peg.3597"/>
<accession>Q2RNM0</accession>
<keyword evidence="3" id="KW-1185">Reference proteome</keyword>
<evidence type="ECO:0000313" key="3">
    <source>
        <dbReference type="Proteomes" id="UP000001929"/>
    </source>
</evidence>
<protein>
    <recommendedName>
        <fullName evidence="4">Yip1 domain-containing protein</fullName>
    </recommendedName>
</protein>
<sequence length="199" mass="21556">MLSAPQAAKVLWGVGRLLRFDPQGLKAFDGSPQDALRSFWAALYLLPLFGFFVIADRLGETDEALADIGLGTLLLVRTLHYVIGWCLFPVVMDGVSRLLGRHDRLYGWLAAYNWMQVPIMIAFVPMALLTLSGGDPRAALFLNVIAFLAMVLYLGFIARHGLDLPLSSAIGLVLLDLILSEVLHALAMGVLGGLGPEPA</sequence>